<evidence type="ECO:0000256" key="3">
    <source>
        <dbReference type="ARBA" id="ARBA00023027"/>
    </source>
</evidence>
<comment type="similarity">
    <text evidence="1 4">Belongs to the D-isomer specific 2-hydroxyacid dehydrogenase family.</text>
</comment>
<organism evidence="7 8">
    <name type="scientific">Azospirillum lipoferum</name>
    <dbReference type="NCBI Taxonomy" id="193"/>
    <lineage>
        <taxon>Bacteria</taxon>
        <taxon>Pseudomonadati</taxon>
        <taxon>Pseudomonadota</taxon>
        <taxon>Alphaproteobacteria</taxon>
        <taxon>Rhodospirillales</taxon>
        <taxon>Azospirillaceae</taxon>
        <taxon>Azospirillum</taxon>
    </lineage>
</organism>
<dbReference type="OrthoDB" id="9793626at2"/>
<evidence type="ECO:0000256" key="2">
    <source>
        <dbReference type="ARBA" id="ARBA00023002"/>
    </source>
</evidence>
<comment type="caution">
    <text evidence="7">The sequence shown here is derived from an EMBL/GenBank/DDBJ whole genome shotgun (WGS) entry which is preliminary data.</text>
</comment>
<accession>A0A5A9G3X7</accession>
<proteinExistence type="inferred from homology"/>
<reference evidence="7 8" key="1">
    <citation type="submission" date="2019-08" db="EMBL/GenBank/DDBJ databases">
        <authorList>
            <person name="Grouzdev D."/>
            <person name="Tikhonova E."/>
            <person name="Kravchenko I."/>
        </authorList>
    </citation>
    <scope>NUCLEOTIDE SEQUENCE [LARGE SCALE GENOMIC DNA]</scope>
    <source>
        <strain evidence="7 8">59b</strain>
    </source>
</reference>
<evidence type="ECO:0000256" key="4">
    <source>
        <dbReference type="RuleBase" id="RU003719"/>
    </source>
</evidence>
<evidence type="ECO:0000313" key="7">
    <source>
        <dbReference type="EMBL" id="KAA0588414.1"/>
    </source>
</evidence>
<dbReference type="RefSeq" id="WP_149235326.1">
    <property type="nucleotide sequence ID" value="NZ_JALJXJ010000027.1"/>
</dbReference>
<dbReference type="InterPro" id="IPR029753">
    <property type="entry name" value="D-isomer_DH_CS"/>
</dbReference>
<dbReference type="Proteomes" id="UP000324927">
    <property type="component" value="Unassembled WGS sequence"/>
</dbReference>
<dbReference type="AlphaFoldDB" id="A0A5A9G3X7"/>
<dbReference type="Pfam" id="PF02826">
    <property type="entry name" value="2-Hacid_dh_C"/>
    <property type="match status" value="1"/>
</dbReference>
<dbReference type="PANTHER" id="PTHR42789">
    <property type="entry name" value="D-ISOMER SPECIFIC 2-HYDROXYACID DEHYDROGENASE FAMILY PROTEIN (AFU_ORTHOLOGUE AFUA_6G10090)"/>
    <property type="match status" value="1"/>
</dbReference>
<gene>
    <name evidence="7" type="ORF">FZ942_33245</name>
</gene>
<dbReference type="PANTHER" id="PTHR42789:SF1">
    <property type="entry name" value="D-ISOMER SPECIFIC 2-HYDROXYACID DEHYDROGENASE FAMILY PROTEIN (AFU_ORTHOLOGUE AFUA_6G10090)"/>
    <property type="match status" value="1"/>
</dbReference>
<dbReference type="InterPro" id="IPR006139">
    <property type="entry name" value="D-isomer_2_OHA_DH_cat_dom"/>
</dbReference>
<dbReference type="Gene3D" id="3.40.50.720">
    <property type="entry name" value="NAD(P)-binding Rossmann-like Domain"/>
    <property type="match status" value="2"/>
</dbReference>
<dbReference type="GO" id="GO:0051287">
    <property type="term" value="F:NAD binding"/>
    <property type="evidence" value="ECO:0007669"/>
    <property type="project" value="InterPro"/>
</dbReference>
<dbReference type="InterPro" id="IPR050857">
    <property type="entry name" value="D-2-hydroxyacid_DH"/>
</dbReference>
<name>A0A5A9G3X7_AZOLI</name>
<dbReference type="PROSITE" id="PS00671">
    <property type="entry name" value="D_2_HYDROXYACID_DH_3"/>
    <property type="match status" value="1"/>
</dbReference>
<dbReference type="InterPro" id="IPR036291">
    <property type="entry name" value="NAD(P)-bd_dom_sf"/>
</dbReference>
<sequence>MPYTILVTGPALTPEAAEVAERRGARLVSIGAAYASPEELAAVAAKEEIDGIIVRQGKVTEKVIAASPRLRAIAKHGVGYDNIDTEAAARHGIPVLVARGANSQSVAELAFALMFAVARDLAHLDARMKAGFWDKATTSGLQLRGRSLGVVGLGEIGRILVGLVQPLHMTVRVFDPYMPADVRIEGAERVASLDELLATSDVISLHCPLTPQTRNLIGREQIATMRPGSILINTARGGLIDEDALFEALRDGRIGGAGLDTFAVEPVNPANPLLTLPNLIATPHVGASTQTARDAMGLIALDHVMNVLEGKGADPRAMVNAPQLRVA</sequence>
<dbReference type="FunFam" id="3.40.50.720:FF:000203">
    <property type="entry name" value="D-3-phosphoglycerate dehydrogenase (SerA)"/>
    <property type="match status" value="1"/>
</dbReference>
<dbReference type="CDD" id="cd12173">
    <property type="entry name" value="PGDH_4"/>
    <property type="match status" value="1"/>
</dbReference>
<keyword evidence="3" id="KW-0520">NAD</keyword>
<feature type="domain" description="D-isomer specific 2-hydroxyacid dehydrogenase catalytic" evidence="5">
    <location>
        <begin position="13"/>
        <end position="312"/>
    </location>
</feature>
<evidence type="ECO:0000259" key="5">
    <source>
        <dbReference type="Pfam" id="PF00389"/>
    </source>
</evidence>
<dbReference type="SUPFAM" id="SSF51735">
    <property type="entry name" value="NAD(P)-binding Rossmann-fold domains"/>
    <property type="match status" value="1"/>
</dbReference>
<evidence type="ECO:0000259" key="6">
    <source>
        <dbReference type="Pfam" id="PF02826"/>
    </source>
</evidence>
<dbReference type="GO" id="GO:0016616">
    <property type="term" value="F:oxidoreductase activity, acting on the CH-OH group of donors, NAD or NADP as acceptor"/>
    <property type="evidence" value="ECO:0007669"/>
    <property type="project" value="InterPro"/>
</dbReference>
<keyword evidence="8" id="KW-1185">Reference proteome</keyword>
<dbReference type="InterPro" id="IPR006140">
    <property type="entry name" value="D-isomer_DH_NAD-bd"/>
</dbReference>
<dbReference type="PROSITE" id="PS00670">
    <property type="entry name" value="D_2_HYDROXYACID_DH_2"/>
    <property type="match status" value="1"/>
</dbReference>
<dbReference type="Pfam" id="PF00389">
    <property type="entry name" value="2-Hacid_dh"/>
    <property type="match status" value="1"/>
</dbReference>
<feature type="domain" description="D-isomer specific 2-hydroxyacid dehydrogenase NAD-binding" evidence="6">
    <location>
        <begin position="111"/>
        <end position="286"/>
    </location>
</feature>
<dbReference type="SUPFAM" id="SSF52283">
    <property type="entry name" value="Formate/glycerate dehydrogenase catalytic domain-like"/>
    <property type="match status" value="1"/>
</dbReference>
<evidence type="ECO:0000313" key="8">
    <source>
        <dbReference type="Proteomes" id="UP000324927"/>
    </source>
</evidence>
<dbReference type="EMBL" id="VTTN01000027">
    <property type="protein sequence ID" value="KAA0588414.1"/>
    <property type="molecule type" value="Genomic_DNA"/>
</dbReference>
<protein>
    <submittedName>
        <fullName evidence="7">Hydroxyacid dehydrogenase</fullName>
    </submittedName>
</protein>
<keyword evidence="2 4" id="KW-0560">Oxidoreductase</keyword>
<evidence type="ECO:0000256" key="1">
    <source>
        <dbReference type="ARBA" id="ARBA00005854"/>
    </source>
</evidence>